<dbReference type="KEGG" id="spu:582137"/>
<feature type="domain" description="Integrator complex subunit 4/Protein SIEL C-terminal Ig-like" evidence="5">
    <location>
        <begin position="839"/>
        <end position="970"/>
    </location>
</feature>
<feature type="domain" description="INTS4 8 helical bundle" evidence="4">
    <location>
        <begin position="622"/>
        <end position="831"/>
    </location>
</feature>
<dbReference type="InterPro" id="IPR056235">
    <property type="entry name" value="INTS4_8HBD"/>
</dbReference>
<dbReference type="PANTHER" id="PTHR20938:SF0">
    <property type="entry name" value="INTEGRATOR COMPLEX SUBUNIT 4"/>
    <property type="match status" value="1"/>
</dbReference>
<keyword evidence="2" id="KW-0539">Nucleus</keyword>
<keyword evidence="7" id="KW-1185">Reference proteome</keyword>
<feature type="compositionally biased region" description="Low complexity" evidence="3">
    <location>
        <begin position="940"/>
        <end position="955"/>
    </location>
</feature>
<dbReference type="Pfam" id="PF25458">
    <property type="entry name" value="INTS4_C"/>
    <property type="match status" value="1"/>
</dbReference>
<dbReference type="OrthoDB" id="18190at2759"/>
<evidence type="ECO:0000256" key="1">
    <source>
        <dbReference type="ARBA" id="ARBA00004123"/>
    </source>
</evidence>
<dbReference type="Pfam" id="PF24493">
    <property type="entry name" value="INTS4_8HBD"/>
    <property type="match status" value="1"/>
</dbReference>
<evidence type="ECO:0000256" key="3">
    <source>
        <dbReference type="SAM" id="MobiDB-lite"/>
    </source>
</evidence>
<organism evidence="6 7">
    <name type="scientific">Strongylocentrotus purpuratus</name>
    <name type="common">Purple sea urchin</name>
    <dbReference type="NCBI Taxonomy" id="7668"/>
    <lineage>
        <taxon>Eukaryota</taxon>
        <taxon>Metazoa</taxon>
        <taxon>Echinodermata</taxon>
        <taxon>Eleutherozoa</taxon>
        <taxon>Echinozoa</taxon>
        <taxon>Echinoidea</taxon>
        <taxon>Euechinoidea</taxon>
        <taxon>Echinacea</taxon>
        <taxon>Camarodonta</taxon>
        <taxon>Echinidea</taxon>
        <taxon>Strongylocentrotidae</taxon>
        <taxon>Strongylocentrotus</taxon>
    </lineage>
</organism>
<dbReference type="EnsemblMetazoa" id="XM_030981792">
    <property type="protein sequence ID" value="XP_030837652"/>
    <property type="gene ID" value="LOC582137"/>
</dbReference>
<dbReference type="GO" id="GO:0032039">
    <property type="term" value="C:integrator complex"/>
    <property type="evidence" value="ECO:0000318"/>
    <property type="project" value="GO_Central"/>
</dbReference>
<evidence type="ECO:0008006" key="8">
    <source>
        <dbReference type="Google" id="ProtNLM"/>
    </source>
</evidence>
<accession>A0A7M7NKH2</accession>
<dbReference type="GO" id="GO:0016180">
    <property type="term" value="P:snRNA processing"/>
    <property type="evidence" value="ECO:0000318"/>
    <property type="project" value="GO_Central"/>
</dbReference>
<reference evidence="6" key="2">
    <citation type="submission" date="2021-01" db="UniProtKB">
        <authorList>
            <consortium name="EnsemblMetazoa"/>
        </authorList>
    </citation>
    <scope>IDENTIFICATION</scope>
</reference>
<evidence type="ECO:0000313" key="6">
    <source>
        <dbReference type="EnsemblMetazoa" id="XP_030837652"/>
    </source>
</evidence>
<dbReference type="PANTHER" id="PTHR20938">
    <property type="entry name" value="INTEGRATOR COMPLEX SUBUNIT 4"/>
    <property type="match status" value="1"/>
</dbReference>
<dbReference type="InterPro" id="IPR057412">
    <property type="entry name" value="INTS4_C"/>
</dbReference>
<dbReference type="SUPFAM" id="SSF48371">
    <property type="entry name" value="ARM repeat"/>
    <property type="match status" value="1"/>
</dbReference>
<dbReference type="GeneID" id="582137"/>
<reference evidence="7" key="1">
    <citation type="submission" date="2015-02" db="EMBL/GenBank/DDBJ databases">
        <title>Genome sequencing for Strongylocentrotus purpuratus.</title>
        <authorList>
            <person name="Murali S."/>
            <person name="Liu Y."/>
            <person name="Vee V."/>
            <person name="English A."/>
            <person name="Wang M."/>
            <person name="Skinner E."/>
            <person name="Han Y."/>
            <person name="Muzny D.M."/>
            <person name="Worley K.C."/>
            <person name="Gibbs R.A."/>
        </authorList>
    </citation>
    <scope>NUCLEOTIDE SEQUENCE</scope>
</reference>
<sequence length="973" mass="108095">MAAHLKKRAYEEFSQIIQEEPKAPPIKVRLVTRPQTSQVTLDLQRAGTSREALTQLLDLENQLPVSQDAAESIINTLFEHYSKEEGAHVRSKIIELLGHIARLPGVNAVGIANDLMTLLNTEGSHKVKGQIFTTLTVIGRSLPLTSDLHRQLVQLAQKHLTDSNHAVRCASLSMIGQLGMCDLKSVASSSSSGKSGKERRKGNLQRMLGEFTSDRDARVREAAFQAMFALHQRGQKLDLDLYQQSIKSLTDDHEGVRLVALKLVWVLGQVHPDEPVSAPGTSEETLRLVDDGFAKICDMVTDSSIKVRAEAAGLLGSLHSVSTRFLEQTLDKKLMSGLRKKFSAHERQKEQFTSGEWSTGKKWADDKPQEDVDPDSVSLITSGACGAFVHGLEDEYLEVRSIALDSLCELAFQSPSFAILSLDFLVDMFNDEIESVRLNAIHSLRKINHHIKLREDQLEIILNVLDDSSKEIREALHELLSSITMVTKSCLHKALMFLIRNLSKYPHDRLSIWNCLKNLGTAHPDLTLALVPDLLGTHPYFDTPEPDMDDPGYIAVMIMILNSAVNSPTMSALFPEYTFRHYTYLRDSLPHLVPVVENLQLTRRQGLSETGDSMADRQTNPQDFLQQTLDKLKGLDGLSNSAAINIMQLTIRDLQRISELEPKIAATAQLYSMYIDCRLTLAKALSGEHWNVPAMLCPQQSAETALAASERVIELSYRLQHLYVGCSESELAMVQQLRLRAWALQLVVQLRGSASNSGSSGSSSSHLAQRFLTRASAMQEHFTSASITPDSFTHAVFSQVLKLSAARHAILTKFLQPLLLHNRAPILCLANTISCVSATIREPVGGSDNPHRFTAGLTLGLFVDAELENVRDLERIRIQVRFPDSRTQLFIPRSSDFRILSNLRHRFMTEIYLSHGLWSEPCQVEVSIVMTHEPHALGPSTSSKGETSSSSSGGTVDLCKPVKVFLMPKPAKR</sequence>
<dbReference type="AlphaFoldDB" id="A0A7M7NKH2"/>
<proteinExistence type="predicted"/>
<dbReference type="FunCoup" id="A0A7M7NKH2">
    <property type="interactions" value="2333"/>
</dbReference>
<dbReference type="InterPro" id="IPR011989">
    <property type="entry name" value="ARM-like"/>
</dbReference>
<dbReference type="Proteomes" id="UP000007110">
    <property type="component" value="Unassembled WGS sequence"/>
</dbReference>
<protein>
    <recommendedName>
        <fullName evidence="8">Integrator complex subunit 4</fullName>
    </recommendedName>
</protein>
<name>A0A7M7NKH2_STRPU</name>
<evidence type="ECO:0000259" key="5">
    <source>
        <dbReference type="Pfam" id="PF25458"/>
    </source>
</evidence>
<dbReference type="OMA" id="VCHAIND"/>
<dbReference type="InterPro" id="IPR016024">
    <property type="entry name" value="ARM-type_fold"/>
</dbReference>
<feature type="region of interest" description="Disordered" evidence="3">
    <location>
        <begin position="935"/>
        <end position="956"/>
    </location>
</feature>
<dbReference type="InParanoid" id="A0A7M7NKH2"/>
<evidence type="ECO:0000313" key="7">
    <source>
        <dbReference type="Proteomes" id="UP000007110"/>
    </source>
</evidence>
<evidence type="ECO:0000256" key="2">
    <source>
        <dbReference type="ARBA" id="ARBA00023242"/>
    </source>
</evidence>
<comment type="subcellular location">
    <subcellularLocation>
        <location evidence="1">Nucleus</location>
    </subcellularLocation>
</comment>
<dbReference type="Gene3D" id="1.25.10.10">
    <property type="entry name" value="Leucine-rich Repeat Variant"/>
    <property type="match status" value="2"/>
</dbReference>
<dbReference type="RefSeq" id="XP_030837652.1">
    <property type="nucleotide sequence ID" value="XM_030981792.1"/>
</dbReference>
<evidence type="ECO:0000259" key="4">
    <source>
        <dbReference type="Pfam" id="PF24493"/>
    </source>
</evidence>